<keyword evidence="3" id="KW-1185">Reference proteome</keyword>
<feature type="compositionally biased region" description="Acidic residues" evidence="1">
    <location>
        <begin position="9"/>
        <end position="25"/>
    </location>
</feature>
<name>F1A2A8_DICPU</name>
<dbReference type="RefSeq" id="XP_003293798.1">
    <property type="nucleotide sequence ID" value="XM_003293750.1"/>
</dbReference>
<dbReference type="Proteomes" id="UP000001064">
    <property type="component" value="Unassembled WGS sequence"/>
</dbReference>
<accession>F1A2A8</accession>
<evidence type="ECO:0000313" key="3">
    <source>
        <dbReference type="Proteomes" id="UP000001064"/>
    </source>
</evidence>
<reference evidence="3" key="1">
    <citation type="journal article" date="2011" name="Genome Biol.">
        <title>Comparative genomics of the social amoebae Dictyostelium discoideum and Dictyostelium purpureum.</title>
        <authorList>
            <consortium name="US DOE Joint Genome Institute (JGI-PGF)"/>
            <person name="Sucgang R."/>
            <person name="Kuo A."/>
            <person name="Tian X."/>
            <person name="Salerno W."/>
            <person name="Parikh A."/>
            <person name="Feasley C.L."/>
            <person name="Dalin E."/>
            <person name="Tu H."/>
            <person name="Huang E."/>
            <person name="Barry K."/>
            <person name="Lindquist E."/>
            <person name="Shapiro H."/>
            <person name="Bruce D."/>
            <person name="Schmutz J."/>
            <person name="Salamov A."/>
            <person name="Fey P."/>
            <person name="Gaudet P."/>
            <person name="Anjard C."/>
            <person name="Babu M.M."/>
            <person name="Basu S."/>
            <person name="Bushmanova Y."/>
            <person name="van der Wel H."/>
            <person name="Katoh-Kurasawa M."/>
            <person name="Dinh C."/>
            <person name="Coutinho P.M."/>
            <person name="Saito T."/>
            <person name="Elias M."/>
            <person name="Schaap P."/>
            <person name="Kay R.R."/>
            <person name="Henrissat B."/>
            <person name="Eichinger L."/>
            <person name="Rivero F."/>
            <person name="Putnam N.H."/>
            <person name="West C.M."/>
            <person name="Loomis W.F."/>
            <person name="Chisholm R.L."/>
            <person name="Shaulsky G."/>
            <person name="Strassmann J.E."/>
            <person name="Queller D.C."/>
            <person name="Kuspa A."/>
            <person name="Grigoriev I.V."/>
        </authorList>
    </citation>
    <scope>NUCLEOTIDE SEQUENCE [LARGE SCALE GENOMIC DNA]</scope>
    <source>
        <strain evidence="3">QSDP1</strain>
    </source>
</reference>
<dbReference type="KEGG" id="dpp:DICPUDRAFT_84323"/>
<dbReference type="GeneID" id="10505125"/>
<protein>
    <submittedName>
        <fullName evidence="2">Uncharacterized protein</fullName>
    </submittedName>
</protein>
<dbReference type="InParanoid" id="F1A2A8"/>
<gene>
    <name evidence="2" type="ORF">DICPUDRAFT_84323</name>
</gene>
<organism evidence="2 3">
    <name type="scientific">Dictyostelium purpureum</name>
    <name type="common">Slime mold</name>
    <dbReference type="NCBI Taxonomy" id="5786"/>
    <lineage>
        <taxon>Eukaryota</taxon>
        <taxon>Amoebozoa</taxon>
        <taxon>Evosea</taxon>
        <taxon>Eumycetozoa</taxon>
        <taxon>Dictyostelia</taxon>
        <taxon>Dictyosteliales</taxon>
        <taxon>Dictyosteliaceae</taxon>
        <taxon>Dictyostelium</taxon>
    </lineage>
</organism>
<evidence type="ECO:0000313" key="2">
    <source>
        <dbReference type="EMBL" id="EGC29665.1"/>
    </source>
</evidence>
<evidence type="ECO:0000256" key="1">
    <source>
        <dbReference type="SAM" id="MobiDB-lite"/>
    </source>
</evidence>
<dbReference type="EMBL" id="GL871404">
    <property type="protein sequence ID" value="EGC29665.1"/>
    <property type="molecule type" value="Genomic_DNA"/>
</dbReference>
<dbReference type="AlphaFoldDB" id="F1A2A8"/>
<feature type="region of interest" description="Disordered" evidence="1">
    <location>
        <begin position="1"/>
        <end position="27"/>
    </location>
</feature>
<proteinExistence type="predicted"/>
<dbReference type="VEuPathDB" id="AmoebaDB:DICPUDRAFT_84323"/>
<sequence>MDYQVLGDDLNDQDDINDSSDEENLYDTSRFDPIEPFSFIVENKIQTEFLEFFDSDNLYEETFKIGKNKRTDSILDLYLAYDLLDDRRTRKMKNNFMSFPRD</sequence>